<reference evidence="8" key="1">
    <citation type="submission" date="2016-10" db="EMBL/GenBank/DDBJ databases">
        <authorList>
            <person name="Varghese N."/>
            <person name="Submissions S."/>
        </authorList>
    </citation>
    <scope>NUCLEOTIDE SEQUENCE [LARGE SCALE GENOMIC DNA]</scope>
    <source>
        <strain evidence="8">GAS369</strain>
    </source>
</reference>
<dbReference type="PROSITE" id="PS50850">
    <property type="entry name" value="MFS"/>
    <property type="match status" value="1"/>
</dbReference>
<dbReference type="PANTHER" id="PTHR23508">
    <property type="entry name" value="CARBOXYLIC ACID TRANSPORTER PROTEIN HOMOLOG"/>
    <property type="match status" value="1"/>
</dbReference>
<feature type="transmembrane region" description="Helical" evidence="5">
    <location>
        <begin position="20"/>
        <end position="42"/>
    </location>
</feature>
<proteinExistence type="predicted"/>
<sequence>MDATASSISVTSQTVSPSRIFWATWAGWMLDGFDGAAYGLLLVSALNELLPLSGIEASKANIAIYGGLGFSVFMLGWACSMFWGWLADRIGRVRTMCITILCYSIFTALCGVVFGVTSFLVLRFLVGFGVGGEWAAGTPLLHESVPESLRVKLAGWLHTATPSGIILASAAALLIVPSVGWRGMFLLGILPALLTIYLRMKIPEPRRARPLTQTSSIRPLFTGPQAIVTWSAALMVACGLLGVWSSSFWIPTVVATKFLATGHTLAKAQQMASFASLATNLGTLAGCFLMPWIANWFGSRKTVGIVFFLASLICNVVAYYGLLETLDNITLFLVTVPLLGFFTNGVFALFTIWLPELFAGQSRGSGLGFTFSLGRILAAAGPLMIGALAAHIGSYPIAITLISAIYIPGILFIAMTRETAGKALPV</sequence>
<accession>A0A1H2BM84</accession>
<comment type="subcellular location">
    <subcellularLocation>
        <location evidence="1">Membrane</location>
        <topology evidence="1">Multi-pass membrane protein</topology>
    </subcellularLocation>
</comment>
<evidence type="ECO:0000256" key="2">
    <source>
        <dbReference type="ARBA" id="ARBA00022692"/>
    </source>
</evidence>
<dbReference type="Gene3D" id="1.20.1250.20">
    <property type="entry name" value="MFS general substrate transporter like domains"/>
    <property type="match status" value="2"/>
</dbReference>
<protein>
    <submittedName>
        <fullName evidence="7">Cyanate permease</fullName>
    </submittedName>
</protein>
<evidence type="ECO:0000313" key="7">
    <source>
        <dbReference type="EMBL" id="SDT59298.1"/>
    </source>
</evidence>
<feature type="transmembrane region" description="Helical" evidence="5">
    <location>
        <begin position="270"/>
        <end position="293"/>
    </location>
</feature>
<dbReference type="SUPFAM" id="SSF103473">
    <property type="entry name" value="MFS general substrate transporter"/>
    <property type="match status" value="1"/>
</dbReference>
<gene>
    <name evidence="7" type="ORF">SAMN05444158_7331</name>
</gene>
<dbReference type="RefSeq" id="WP_146690773.1">
    <property type="nucleotide sequence ID" value="NZ_LT629750.1"/>
</dbReference>
<dbReference type="AlphaFoldDB" id="A0A1H2BM84"/>
<dbReference type="InterPro" id="IPR036259">
    <property type="entry name" value="MFS_trans_sf"/>
</dbReference>
<feature type="transmembrane region" description="Helical" evidence="5">
    <location>
        <begin position="305"/>
        <end position="323"/>
    </location>
</feature>
<feature type="transmembrane region" description="Helical" evidence="5">
    <location>
        <begin position="227"/>
        <end position="250"/>
    </location>
</feature>
<name>A0A1H2BM84_9BRAD</name>
<feature type="transmembrane region" description="Helical" evidence="5">
    <location>
        <begin position="153"/>
        <end position="175"/>
    </location>
</feature>
<evidence type="ECO:0000259" key="6">
    <source>
        <dbReference type="PROSITE" id="PS50850"/>
    </source>
</evidence>
<evidence type="ECO:0000256" key="5">
    <source>
        <dbReference type="SAM" id="Phobius"/>
    </source>
</evidence>
<dbReference type="InterPro" id="IPR005829">
    <property type="entry name" value="Sugar_transporter_CS"/>
</dbReference>
<dbReference type="EMBL" id="LT629750">
    <property type="protein sequence ID" value="SDT59298.1"/>
    <property type="molecule type" value="Genomic_DNA"/>
</dbReference>
<evidence type="ECO:0000313" key="8">
    <source>
        <dbReference type="Proteomes" id="UP000243904"/>
    </source>
</evidence>
<keyword evidence="4 5" id="KW-0472">Membrane</keyword>
<feature type="transmembrane region" description="Helical" evidence="5">
    <location>
        <begin position="395"/>
        <end position="414"/>
    </location>
</feature>
<feature type="transmembrane region" description="Helical" evidence="5">
    <location>
        <begin position="181"/>
        <end position="200"/>
    </location>
</feature>
<dbReference type="Pfam" id="PF07690">
    <property type="entry name" value="MFS_1"/>
    <property type="match status" value="1"/>
</dbReference>
<dbReference type="GO" id="GO:0046943">
    <property type="term" value="F:carboxylic acid transmembrane transporter activity"/>
    <property type="evidence" value="ECO:0007669"/>
    <property type="project" value="TreeGrafter"/>
</dbReference>
<dbReference type="PROSITE" id="PS00217">
    <property type="entry name" value="SUGAR_TRANSPORT_2"/>
    <property type="match status" value="1"/>
</dbReference>
<keyword evidence="3 5" id="KW-1133">Transmembrane helix</keyword>
<dbReference type="Proteomes" id="UP000243904">
    <property type="component" value="Chromosome I"/>
</dbReference>
<feature type="domain" description="Major facilitator superfamily (MFS) profile" evidence="6">
    <location>
        <begin position="20"/>
        <end position="421"/>
    </location>
</feature>
<keyword evidence="8" id="KW-1185">Reference proteome</keyword>
<organism evidence="7 8">
    <name type="scientific">Bradyrhizobium canariense</name>
    <dbReference type="NCBI Taxonomy" id="255045"/>
    <lineage>
        <taxon>Bacteria</taxon>
        <taxon>Pseudomonadati</taxon>
        <taxon>Pseudomonadota</taxon>
        <taxon>Alphaproteobacteria</taxon>
        <taxon>Hyphomicrobiales</taxon>
        <taxon>Nitrobacteraceae</taxon>
        <taxon>Bradyrhizobium</taxon>
    </lineage>
</organism>
<evidence type="ECO:0000256" key="1">
    <source>
        <dbReference type="ARBA" id="ARBA00004141"/>
    </source>
</evidence>
<feature type="transmembrane region" description="Helical" evidence="5">
    <location>
        <begin position="366"/>
        <end position="389"/>
    </location>
</feature>
<dbReference type="PANTHER" id="PTHR23508:SF10">
    <property type="entry name" value="CARBOXYLIC ACID TRANSPORTER PROTEIN HOMOLOG"/>
    <property type="match status" value="1"/>
</dbReference>
<dbReference type="GO" id="GO:0005886">
    <property type="term" value="C:plasma membrane"/>
    <property type="evidence" value="ECO:0007669"/>
    <property type="project" value="TreeGrafter"/>
</dbReference>
<dbReference type="InterPro" id="IPR011701">
    <property type="entry name" value="MFS"/>
</dbReference>
<evidence type="ECO:0000256" key="3">
    <source>
        <dbReference type="ARBA" id="ARBA00022989"/>
    </source>
</evidence>
<feature type="transmembrane region" description="Helical" evidence="5">
    <location>
        <begin position="93"/>
        <end position="114"/>
    </location>
</feature>
<feature type="transmembrane region" description="Helical" evidence="5">
    <location>
        <begin position="62"/>
        <end position="86"/>
    </location>
</feature>
<evidence type="ECO:0000256" key="4">
    <source>
        <dbReference type="ARBA" id="ARBA00023136"/>
    </source>
</evidence>
<feature type="transmembrane region" description="Helical" evidence="5">
    <location>
        <begin position="329"/>
        <end position="354"/>
    </location>
</feature>
<dbReference type="InterPro" id="IPR020846">
    <property type="entry name" value="MFS_dom"/>
</dbReference>
<keyword evidence="2 5" id="KW-0812">Transmembrane</keyword>